<dbReference type="Proteomes" id="UP001501594">
    <property type="component" value="Unassembled WGS sequence"/>
</dbReference>
<accession>A0ABP8E180</accession>
<evidence type="ECO:0000313" key="2">
    <source>
        <dbReference type="Proteomes" id="UP001501594"/>
    </source>
</evidence>
<evidence type="ECO:0008006" key="3">
    <source>
        <dbReference type="Google" id="ProtNLM"/>
    </source>
</evidence>
<organism evidence="1 2">
    <name type="scientific">Frondihabitans peucedani</name>
    <dbReference type="NCBI Taxonomy" id="598626"/>
    <lineage>
        <taxon>Bacteria</taxon>
        <taxon>Bacillati</taxon>
        <taxon>Actinomycetota</taxon>
        <taxon>Actinomycetes</taxon>
        <taxon>Micrococcales</taxon>
        <taxon>Microbacteriaceae</taxon>
        <taxon>Frondihabitans</taxon>
    </lineage>
</organism>
<sequence length="220" mass="23338">MHGPRRRPAYGVPVTDLRFEGRIVGVGTTSGTRLVVGMWARSPLGSFADVMVETGEGRRILLAPSREVADFIAGTYTFDEVRVLPVSWRKVDGGIAVTVGSTDSALGDDTLRLRLDIGPVSGLGMLLRLVPKAFATRPGWLGLINPVARLIVPGSATAGTAGGGRREYYGVTLARHITGLTAAFEGRDLGSLERLWPPVRFGFGSAPAAPTLVDVTTTIR</sequence>
<keyword evidence="2" id="KW-1185">Reference proteome</keyword>
<gene>
    <name evidence="1" type="ORF">GCM10022256_13460</name>
</gene>
<protein>
    <recommendedName>
        <fullName evidence="3">DUF4166 domain-containing protein</fullName>
    </recommendedName>
</protein>
<proteinExistence type="predicted"/>
<dbReference type="EMBL" id="BAABAU010000001">
    <property type="protein sequence ID" value="GAA4265734.1"/>
    <property type="molecule type" value="Genomic_DNA"/>
</dbReference>
<comment type="caution">
    <text evidence="1">The sequence shown here is derived from an EMBL/GenBank/DDBJ whole genome shotgun (WGS) entry which is preliminary data.</text>
</comment>
<evidence type="ECO:0000313" key="1">
    <source>
        <dbReference type="EMBL" id="GAA4265734.1"/>
    </source>
</evidence>
<name>A0ABP8E180_9MICO</name>
<reference evidence="2" key="1">
    <citation type="journal article" date="2019" name="Int. J. Syst. Evol. Microbiol.">
        <title>The Global Catalogue of Microorganisms (GCM) 10K type strain sequencing project: providing services to taxonomists for standard genome sequencing and annotation.</title>
        <authorList>
            <consortium name="The Broad Institute Genomics Platform"/>
            <consortium name="The Broad Institute Genome Sequencing Center for Infectious Disease"/>
            <person name="Wu L."/>
            <person name="Ma J."/>
        </authorList>
    </citation>
    <scope>NUCLEOTIDE SEQUENCE [LARGE SCALE GENOMIC DNA]</scope>
    <source>
        <strain evidence="2">JCM 17442</strain>
    </source>
</reference>